<dbReference type="Proteomes" id="UP001516023">
    <property type="component" value="Unassembled WGS sequence"/>
</dbReference>
<keyword evidence="2" id="KW-1185">Reference proteome</keyword>
<protein>
    <submittedName>
        <fullName evidence="1">Uncharacterized protein</fullName>
    </submittedName>
</protein>
<evidence type="ECO:0000313" key="2">
    <source>
        <dbReference type="Proteomes" id="UP001516023"/>
    </source>
</evidence>
<dbReference type="EMBL" id="JABMIG020000046">
    <property type="protein sequence ID" value="KAL3798346.1"/>
    <property type="molecule type" value="Genomic_DNA"/>
</dbReference>
<accession>A0ABD3QF09</accession>
<sequence length="181" mass="20146">MKSSLSLIVSACAVYESSSFVAISHYMNPLMQSPSRPSTTPSCFVPLGVGHQCAKHTVLRSATVGRSDTRGKRPSRSRRTPTINEQLELETIRKELIQKYLSFGHSLEDATREVEYFLEDEERSADYVEMRRVAMARGNDLGIEMIVQFGGAFLLGMAGSWLIHSWDAYQASNPGGLPWIS</sequence>
<name>A0ABD3QF09_9STRA</name>
<gene>
    <name evidence="1" type="ORF">HJC23_004999</name>
</gene>
<reference evidence="1 2" key="1">
    <citation type="journal article" date="2020" name="G3 (Bethesda)">
        <title>Improved Reference Genome for Cyclotella cryptica CCMP332, a Model for Cell Wall Morphogenesis, Salinity Adaptation, and Lipid Production in Diatoms (Bacillariophyta).</title>
        <authorList>
            <person name="Roberts W.R."/>
            <person name="Downey K.M."/>
            <person name="Ruck E.C."/>
            <person name="Traller J.C."/>
            <person name="Alverson A.J."/>
        </authorList>
    </citation>
    <scope>NUCLEOTIDE SEQUENCE [LARGE SCALE GENOMIC DNA]</scope>
    <source>
        <strain evidence="1 2">CCMP332</strain>
    </source>
</reference>
<dbReference type="AlphaFoldDB" id="A0ABD3QF09"/>
<comment type="caution">
    <text evidence="1">The sequence shown here is derived from an EMBL/GenBank/DDBJ whole genome shotgun (WGS) entry which is preliminary data.</text>
</comment>
<organism evidence="1 2">
    <name type="scientific">Cyclotella cryptica</name>
    <dbReference type="NCBI Taxonomy" id="29204"/>
    <lineage>
        <taxon>Eukaryota</taxon>
        <taxon>Sar</taxon>
        <taxon>Stramenopiles</taxon>
        <taxon>Ochrophyta</taxon>
        <taxon>Bacillariophyta</taxon>
        <taxon>Coscinodiscophyceae</taxon>
        <taxon>Thalassiosirophycidae</taxon>
        <taxon>Stephanodiscales</taxon>
        <taxon>Stephanodiscaceae</taxon>
        <taxon>Cyclotella</taxon>
    </lineage>
</organism>
<evidence type="ECO:0000313" key="1">
    <source>
        <dbReference type="EMBL" id="KAL3798346.1"/>
    </source>
</evidence>
<proteinExistence type="predicted"/>